<dbReference type="InterPro" id="IPR029058">
    <property type="entry name" value="AB_hydrolase_fold"/>
</dbReference>
<proteinExistence type="inferred from homology"/>
<evidence type="ECO:0000256" key="2">
    <source>
        <dbReference type="ARBA" id="ARBA00022801"/>
    </source>
</evidence>
<evidence type="ECO:0000313" key="5">
    <source>
        <dbReference type="Proteomes" id="UP001146019"/>
    </source>
</evidence>
<protein>
    <submittedName>
        <fullName evidence="4">Alpha/beta hydrolase</fullName>
    </submittedName>
</protein>
<evidence type="ECO:0000256" key="1">
    <source>
        <dbReference type="ARBA" id="ARBA00010088"/>
    </source>
</evidence>
<dbReference type="InterPro" id="IPR050266">
    <property type="entry name" value="AB_hydrolase_sf"/>
</dbReference>
<dbReference type="GO" id="GO:0008233">
    <property type="term" value="F:peptidase activity"/>
    <property type="evidence" value="ECO:0007669"/>
    <property type="project" value="InterPro"/>
</dbReference>
<dbReference type="GO" id="GO:0016020">
    <property type="term" value="C:membrane"/>
    <property type="evidence" value="ECO:0007669"/>
    <property type="project" value="TreeGrafter"/>
</dbReference>
<dbReference type="Proteomes" id="UP001146019">
    <property type="component" value="Unassembled WGS sequence"/>
</dbReference>
<dbReference type="PANTHER" id="PTHR43798">
    <property type="entry name" value="MONOACYLGLYCEROL LIPASE"/>
    <property type="match status" value="1"/>
</dbReference>
<accession>A0A9X3DS73</accession>
<dbReference type="PANTHER" id="PTHR43798:SF33">
    <property type="entry name" value="HYDROLASE, PUTATIVE (AFU_ORTHOLOGUE AFUA_2G14860)-RELATED"/>
    <property type="match status" value="1"/>
</dbReference>
<sequence length="302" mass="34992">MTTNTSTMLKEAPKPQLVKTHKYLESNIIDYRGDTLFSCIYAAPEKESIILLHGGPGFPNDLNIIAEHFIPDFQVIIFHQRGTKRSACTSADYTLDAYINDVETVRKFYKIKHFHLWGHSWGGLYAQVYAEKYPHNLISLFLCNPGSGTNIQWQQTEKEVMQFNKSKVSSWEWTLMGINSFLGRLGCDKAYQRLFKQVMKNYNHTFISMDQLDITEDFNLLKAAPINKTRPEIIKYPLLKGLPNPDFKITILYGEHDIYTNSKYFVVDRYPTATVFNLVNSGHLPWLHNPKAYKDVLISHYH</sequence>
<organism evidence="4 5">
    <name type="scientific">Acinetobacter nematophilus</name>
    <dbReference type="NCBI Taxonomy" id="2994642"/>
    <lineage>
        <taxon>Bacteria</taxon>
        <taxon>Pseudomonadati</taxon>
        <taxon>Pseudomonadota</taxon>
        <taxon>Gammaproteobacteria</taxon>
        <taxon>Moraxellales</taxon>
        <taxon>Moraxellaceae</taxon>
        <taxon>Acinetobacter</taxon>
    </lineage>
</organism>
<keyword evidence="5" id="KW-1185">Reference proteome</keyword>
<dbReference type="InterPro" id="IPR000073">
    <property type="entry name" value="AB_hydrolase_1"/>
</dbReference>
<comment type="caution">
    <text evidence="4">The sequence shown here is derived from an EMBL/GenBank/DDBJ whole genome shotgun (WGS) entry which is preliminary data.</text>
</comment>
<dbReference type="GO" id="GO:0006508">
    <property type="term" value="P:proteolysis"/>
    <property type="evidence" value="ECO:0007669"/>
    <property type="project" value="InterPro"/>
</dbReference>
<name>A0A9X3DS73_9GAMM</name>
<comment type="similarity">
    <text evidence="1">Belongs to the peptidase S33 family.</text>
</comment>
<feature type="domain" description="AB hydrolase-1" evidence="3">
    <location>
        <begin position="49"/>
        <end position="167"/>
    </location>
</feature>
<dbReference type="Pfam" id="PF00561">
    <property type="entry name" value="Abhydrolase_1"/>
    <property type="match status" value="1"/>
</dbReference>
<dbReference type="PRINTS" id="PR00793">
    <property type="entry name" value="PROAMNOPTASE"/>
</dbReference>
<keyword evidence="2 4" id="KW-0378">Hydrolase</keyword>
<dbReference type="InterPro" id="IPR002410">
    <property type="entry name" value="Peptidase_S33"/>
</dbReference>
<gene>
    <name evidence="4" type="ORF">OSH00_04630</name>
</gene>
<reference evidence="4" key="1">
    <citation type="submission" date="2022-11" db="EMBL/GenBank/DDBJ databases">
        <title>Biodiversity and phylogenetic relationships of bacteria.</title>
        <authorList>
            <person name="Machado R.A.R."/>
            <person name="Bhat A."/>
            <person name="Loulou A."/>
            <person name="Kallel S."/>
        </authorList>
    </citation>
    <scope>NUCLEOTIDE SEQUENCE</scope>
    <source>
        <strain evidence="4">A-IN1</strain>
    </source>
</reference>
<dbReference type="RefSeq" id="WP_266129455.1">
    <property type="nucleotide sequence ID" value="NZ_JAPKMY010000002.1"/>
</dbReference>
<evidence type="ECO:0000259" key="3">
    <source>
        <dbReference type="Pfam" id="PF00561"/>
    </source>
</evidence>
<dbReference type="SUPFAM" id="SSF53474">
    <property type="entry name" value="alpha/beta-Hydrolases"/>
    <property type="match status" value="1"/>
</dbReference>
<dbReference type="EMBL" id="JAPKMY010000002">
    <property type="protein sequence ID" value="MCX5467026.1"/>
    <property type="molecule type" value="Genomic_DNA"/>
</dbReference>
<evidence type="ECO:0000313" key="4">
    <source>
        <dbReference type="EMBL" id="MCX5467026.1"/>
    </source>
</evidence>
<dbReference type="Gene3D" id="3.40.50.1820">
    <property type="entry name" value="alpha/beta hydrolase"/>
    <property type="match status" value="1"/>
</dbReference>
<dbReference type="AlphaFoldDB" id="A0A9X3DS73"/>